<dbReference type="NCBIfam" id="TIGR00842">
    <property type="entry name" value="bcct"/>
    <property type="match status" value="1"/>
</dbReference>
<feature type="transmembrane region" description="Helical" evidence="8">
    <location>
        <begin position="182"/>
        <end position="201"/>
    </location>
</feature>
<dbReference type="PROSITE" id="PS01303">
    <property type="entry name" value="BCCT"/>
    <property type="match status" value="1"/>
</dbReference>
<feature type="transmembrane region" description="Helical" evidence="8">
    <location>
        <begin position="7"/>
        <end position="26"/>
    </location>
</feature>
<feature type="transmembrane region" description="Helical" evidence="8">
    <location>
        <begin position="130"/>
        <end position="151"/>
    </location>
</feature>
<dbReference type="Proteomes" id="UP001056429">
    <property type="component" value="Unassembled WGS sequence"/>
</dbReference>
<feature type="transmembrane region" description="Helical" evidence="8">
    <location>
        <begin position="46"/>
        <end position="65"/>
    </location>
</feature>
<comment type="caution">
    <text evidence="9">The sequence shown here is derived from an EMBL/GenBank/DDBJ whole genome shotgun (WGS) entry which is preliminary data.</text>
</comment>
<feature type="transmembrane region" description="Helical" evidence="8">
    <location>
        <begin position="436"/>
        <end position="454"/>
    </location>
</feature>
<keyword evidence="6 8" id="KW-1133">Transmembrane helix</keyword>
<dbReference type="InterPro" id="IPR000060">
    <property type="entry name" value="BCCT_transptr"/>
</dbReference>
<feature type="transmembrane region" description="Helical" evidence="8">
    <location>
        <begin position="253"/>
        <end position="273"/>
    </location>
</feature>
<dbReference type="PANTHER" id="PTHR30047">
    <property type="entry name" value="HIGH-AFFINITY CHOLINE TRANSPORT PROTEIN-RELATED"/>
    <property type="match status" value="1"/>
</dbReference>
<dbReference type="Pfam" id="PF02028">
    <property type="entry name" value="BCCT"/>
    <property type="match status" value="1"/>
</dbReference>
<proteinExistence type="inferred from homology"/>
<keyword evidence="3" id="KW-0813">Transport</keyword>
<evidence type="ECO:0000256" key="2">
    <source>
        <dbReference type="ARBA" id="ARBA00005658"/>
    </source>
</evidence>
<comment type="similarity">
    <text evidence="2">Belongs to the BCCT transporter (TC 2.A.15) family.</text>
</comment>
<reference evidence="9" key="1">
    <citation type="journal article" date="2021" name="mSystems">
        <title>Bacteria and Archaea Synergistically Convert Glycine Betaine to Biogenic Methane in the Formosa Cold Seep of the South China Sea.</title>
        <authorList>
            <person name="Li L."/>
            <person name="Zhang W."/>
            <person name="Zhang S."/>
            <person name="Song L."/>
            <person name="Sun Q."/>
            <person name="Zhang H."/>
            <person name="Xiang H."/>
            <person name="Dong X."/>
        </authorList>
    </citation>
    <scope>NUCLEOTIDE SEQUENCE</scope>
    <source>
        <strain evidence="9">ZWT</strain>
    </source>
</reference>
<dbReference type="AlphaFoldDB" id="A0A9J6P4F7"/>
<dbReference type="InterPro" id="IPR018093">
    <property type="entry name" value="BCCT_CS"/>
</dbReference>
<accession>A0A9J6P4F7</accession>
<feature type="transmembrane region" description="Helical" evidence="8">
    <location>
        <begin position="466"/>
        <end position="489"/>
    </location>
</feature>
<keyword evidence="5 8" id="KW-0812">Transmembrane</keyword>
<feature type="transmembrane region" description="Helical" evidence="8">
    <location>
        <begin position="308"/>
        <end position="326"/>
    </location>
</feature>
<comment type="subcellular location">
    <subcellularLocation>
        <location evidence="1">Cell membrane</location>
        <topology evidence="1">Multi-pass membrane protein</topology>
    </subcellularLocation>
</comment>
<evidence type="ECO:0000256" key="6">
    <source>
        <dbReference type="ARBA" id="ARBA00022989"/>
    </source>
</evidence>
<evidence type="ECO:0000256" key="8">
    <source>
        <dbReference type="SAM" id="Phobius"/>
    </source>
</evidence>
<name>A0A9J6P4F7_9CLOT</name>
<feature type="transmembrane region" description="Helical" evidence="8">
    <location>
        <begin position="338"/>
        <end position="361"/>
    </location>
</feature>
<evidence type="ECO:0000256" key="7">
    <source>
        <dbReference type="ARBA" id="ARBA00023136"/>
    </source>
</evidence>
<evidence type="ECO:0000313" key="10">
    <source>
        <dbReference type="Proteomes" id="UP001056429"/>
    </source>
</evidence>
<keyword evidence="7 8" id="KW-0472">Membrane</keyword>
<reference evidence="9" key="2">
    <citation type="submission" date="2021-04" db="EMBL/GenBank/DDBJ databases">
        <authorList>
            <person name="Dong X."/>
        </authorList>
    </citation>
    <scope>NUCLEOTIDE SEQUENCE</scope>
    <source>
        <strain evidence="9">ZWT</strain>
    </source>
</reference>
<sequence>MNKKNESVYYISIAITLFLIVVGVFAPDTFKVVGEGAYEFCVNKFSWFYLVGMFAFVVFAIWIAFSKYGLVRLGPDDSRPDYSNASWFAMLFSAGMGIGLVFWGVAEPLNHFVSAGGTSEAANFAIKKSFFHWGLAPWANYTILGLALAYFQFRKNKPGLISTIFIPLIGEKGVKGPIGKTIDVLAIFATVAGMATSLGLGTLQINSGFNHLFGMPKTMTVIVAIVVIITIFYILTAVTGVDKGIKMLSDLNLWLAGGLVVAALLIGPTIKIIETLTNGMGAYLGNFIQDSLSIDSFGDKTWLGGWTILYWAWWIAWAPFVGTFIARISRGRTIREFVAGVLIFPTVGSAVWFSIFGTLGIDASMKQGFDFAQSAISETSTALFKVFELYPFGTVLSLVAIVLLITFFVTSANSATFVLGMMSSNGDLNPSNKKKVVWGVLLSTFALALIYSGAKGGNIESGLKMLQTASLAAALPFAVVLCFCMVSIVKTLKSDVASGELKIEK</sequence>
<feature type="transmembrane region" description="Helical" evidence="8">
    <location>
        <begin position="85"/>
        <end position="106"/>
    </location>
</feature>
<gene>
    <name evidence="9" type="ORF">KDK92_14920</name>
</gene>
<organism evidence="9 10">
    <name type="scientific">Oceanirhabdus seepicola</name>
    <dbReference type="NCBI Taxonomy" id="2828781"/>
    <lineage>
        <taxon>Bacteria</taxon>
        <taxon>Bacillati</taxon>
        <taxon>Bacillota</taxon>
        <taxon>Clostridia</taxon>
        <taxon>Eubacteriales</taxon>
        <taxon>Clostridiaceae</taxon>
        <taxon>Oceanirhabdus</taxon>
    </lineage>
</organism>
<dbReference type="GO" id="GO:0005886">
    <property type="term" value="C:plasma membrane"/>
    <property type="evidence" value="ECO:0007669"/>
    <property type="project" value="UniProtKB-SubCell"/>
</dbReference>
<dbReference type="GO" id="GO:0022857">
    <property type="term" value="F:transmembrane transporter activity"/>
    <property type="evidence" value="ECO:0007669"/>
    <property type="project" value="InterPro"/>
</dbReference>
<feature type="transmembrane region" description="Helical" evidence="8">
    <location>
        <begin position="389"/>
        <end position="415"/>
    </location>
</feature>
<evidence type="ECO:0000256" key="5">
    <source>
        <dbReference type="ARBA" id="ARBA00022692"/>
    </source>
</evidence>
<keyword evidence="10" id="KW-1185">Reference proteome</keyword>
<dbReference type="PANTHER" id="PTHR30047:SF7">
    <property type="entry name" value="HIGH-AFFINITY CHOLINE TRANSPORT PROTEIN"/>
    <property type="match status" value="1"/>
</dbReference>
<evidence type="ECO:0000256" key="1">
    <source>
        <dbReference type="ARBA" id="ARBA00004651"/>
    </source>
</evidence>
<evidence type="ECO:0000256" key="4">
    <source>
        <dbReference type="ARBA" id="ARBA00022475"/>
    </source>
</evidence>
<keyword evidence="4" id="KW-1003">Cell membrane</keyword>
<evidence type="ECO:0000313" key="9">
    <source>
        <dbReference type="EMBL" id="MCM1991022.1"/>
    </source>
</evidence>
<dbReference type="RefSeq" id="WP_250860131.1">
    <property type="nucleotide sequence ID" value="NZ_JAGSOJ010000003.1"/>
</dbReference>
<feature type="transmembrane region" description="Helical" evidence="8">
    <location>
        <begin position="221"/>
        <end position="241"/>
    </location>
</feature>
<evidence type="ECO:0000256" key="3">
    <source>
        <dbReference type="ARBA" id="ARBA00022448"/>
    </source>
</evidence>
<dbReference type="EMBL" id="JAGSOJ010000003">
    <property type="protein sequence ID" value="MCM1991022.1"/>
    <property type="molecule type" value="Genomic_DNA"/>
</dbReference>
<protein>
    <submittedName>
        <fullName evidence="9">BCCT family transporter</fullName>
    </submittedName>
</protein>